<feature type="region of interest" description="Disordered" evidence="1">
    <location>
        <begin position="265"/>
        <end position="411"/>
    </location>
</feature>
<dbReference type="Proteomes" id="UP000002247">
    <property type="component" value="Chromosome"/>
</dbReference>
<feature type="compositionally biased region" description="Low complexity" evidence="1">
    <location>
        <begin position="67"/>
        <end position="76"/>
    </location>
</feature>
<dbReference type="KEGG" id="srt:Srot_1948"/>
<protein>
    <submittedName>
        <fullName evidence="2">Uncharacterized protein</fullName>
    </submittedName>
</protein>
<feature type="region of interest" description="Disordered" evidence="1">
    <location>
        <begin position="691"/>
        <end position="758"/>
    </location>
</feature>
<dbReference type="HOGENOM" id="CLU_021244_0_0_11"/>
<evidence type="ECO:0000313" key="2">
    <source>
        <dbReference type="EMBL" id="ADG98405.1"/>
    </source>
</evidence>
<dbReference type="EMBL" id="CP001958">
    <property type="protein sequence ID" value="ADG98405.1"/>
    <property type="molecule type" value="Genomic_DNA"/>
</dbReference>
<keyword evidence="3" id="KW-1185">Reference proteome</keyword>
<feature type="compositionally biased region" description="Low complexity" evidence="1">
    <location>
        <begin position="300"/>
        <end position="328"/>
    </location>
</feature>
<proteinExistence type="predicted"/>
<feature type="compositionally biased region" description="Polar residues" evidence="1">
    <location>
        <begin position="175"/>
        <end position="187"/>
    </location>
</feature>
<dbReference type="AlphaFoldDB" id="D6Z8X5"/>
<feature type="compositionally biased region" description="Gly residues" evidence="1">
    <location>
        <begin position="329"/>
        <end position="366"/>
    </location>
</feature>
<dbReference type="STRING" id="640132.Srot_1948"/>
<evidence type="ECO:0000256" key="1">
    <source>
        <dbReference type="SAM" id="MobiDB-lite"/>
    </source>
</evidence>
<sequence length="758" mass="76613">MAPITFKYPELEGLLGGRWPQANEEGMAGVAARHESLIGEFQSMVEGIKAGMKQKVDSLHADPSKPPSSSQQAAQQELDEFTRTTDHLLQQMQAQVKFEKQAAQNTTQAKNDINDIGSKAMADIANAKKRGSLASGLTSAIGGVAGILGSSTVGNALTSYLENEAKEKFKKDSSSRQQSYASGNQDLYSPPLVRWEDGKIADGDDSGPLGSGTRFKQVVSIGGQDAYKQAGNIGGQDAYKQAGNIGGQDAYKQAGNIGGQDAYKQQSAINGQSSASTSAQSASNPTSSASSSGGSGASGGAATSLQSGAAVAEHGAAPVAPQGAAQSSGSGGGVGVPPSIGGIGSGGPAGGGGGQGSRIGGVGGGSEAPRTGVQGSGAAEKPAATPSSGSPGEQRGAGVSRAVAGAGGVGGETRAMSAQQAALRDALRTGDTAAGAGAYADKAAANQQILGTGLTSSLSGPSLGALTTRTQAAAGAWEALPDRFSARSPVLGAEDAQTLFGGGTLVGAAARGFDEKLVFRRLPLPDLGGYRGASFLLFVYEDYSTAPNPGAGVFRPVFSEVTSTEANGSLRPGFEVPEGVGVMDRSDKALSVASDAEADPGKLALYLAKWRLGLFESHATSWRPVAVGFLQDPGEGPVAGLAQLGVEAYWPGRGGYTMESEPAEDALVAGTGQVGAASSRADREAQAKFDEKGGRFGVPPGTVPDAPFDGAGLTGVDKASHDNYQRELGRSPTAKEYVEDRLARKRRPDGTVDDSFSF</sequence>
<evidence type="ECO:0000313" key="3">
    <source>
        <dbReference type="Proteomes" id="UP000002247"/>
    </source>
</evidence>
<accession>D6Z8X5</accession>
<gene>
    <name evidence="2" type="ordered locus">Srot_1948</name>
</gene>
<feature type="region of interest" description="Disordered" evidence="1">
    <location>
        <begin position="57"/>
        <end position="77"/>
    </location>
</feature>
<feature type="compositionally biased region" description="Basic and acidic residues" evidence="1">
    <location>
        <begin position="718"/>
        <end position="729"/>
    </location>
</feature>
<feature type="region of interest" description="Disordered" evidence="1">
    <location>
        <begin position="168"/>
        <end position="212"/>
    </location>
</feature>
<feature type="compositionally biased region" description="Low complexity" evidence="1">
    <location>
        <begin position="271"/>
        <end position="292"/>
    </location>
</feature>
<organism evidence="2 3">
    <name type="scientific">Segniliparus rotundus (strain ATCC BAA-972 / CDC 1076 / CIP 108378 / DSM 44985 / JCM 13578)</name>
    <dbReference type="NCBI Taxonomy" id="640132"/>
    <lineage>
        <taxon>Bacteria</taxon>
        <taxon>Bacillati</taxon>
        <taxon>Actinomycetota</taxon>
        <taxon>Actinomycetes</taxon>
        <taxon>Mycobacteriales</taxon>
        <taxon>Segniliparaceae</taxon>
        <taxon>Segniliparus</taxon>
    </lineage>
</organism>
<reference evidence="2 3" key="1">
    <citation type="journal article" date="2010" name="Stand. Genomic Sci.">
        <title>Complete genome sequence of Segniliparus rotundus type strain (CDC 1076).</title>
        <authorList>
            <person name="Sikorski J."/>
            <person name="Lapidus A."/>
            <person name="Copeland A."/>
            <person name="Misra M."/>
            <person name="Glavina Del Rio T."/>
            <person name="Nolan M."/>
            <person name="Lucas S."/>
            <person name="Chen F."/>
            <person name="Tice H."/>
            <person name="Cheng J.F."/>
            <person name="Jando M."/>
            <person name="Schneider S."/>
            <person name="Bruce D."/>
            <person name="Goodwin L."/>
            <person name="Pitluck S."/>
            <person name="Liolios K."/>
            <person name="Mikhailova N."/>
            <person name="Pati A."/>
            <person name="Ivanova N."/>
            <person name="Mavromatis K."/>
            <person name="Chen A."/>
            <person name="Palaniappan K."/>
            <person name="Chertkov O."/>
            <person name="Land M."/>
            <person name="Hauser L."/>
            <person name="Chang Y.J."/>
            <person name="Jeffries C.D."/>
            <person name="Brettin T."/>
            <person name="Detter J.C."/>
            <person name="Han C."/>
            <person name="Rohde M."/>
            <person name="Goker M."/>
            <person name="Bristow J."/>
            <person name="Eisen J.A."/>
            <person name="Markowitz V."/>
            <person name="Hugenholtz P."/>
            <person name="Kyrpides N.C."/>
            <person name="Klenk H.P."/>
        </authorList>
    </citation>
    <scope>NUCLEOTIDE SEQUENCE [LARGE SCALE GENOMIC DNA]</scope>
    <source>
        <strain evidence="3">ATCC BAA-972 / CDC 1076 / CIP 108378 / DSM 44985 / JCM 13578</strain>
    </source>
</reference>
<name>D6Z8X5_SEGRD</name>